<name>A0A7V4NFQ7_FERPE</name>
<organism evidence="1">
    <name type="scientific">Fervidobacterium pennivorans</name>
    <dbReference type="NCBI Taxonomy" id="93466"/>
    <lineage>
        <taxon>Bacteria</taxon>
        <taxon>Thermotogati</taxon>
        <taxon>Thermotogota</taxon>
        <taxon>Thermotogae</taxon>
        <taxon>Thermotogales</taxon>
        <taxon>Fervidobacteriaceae</taxon>
        <taxon>Fervidobacterium</taxon>
    </lineage>
</organism>
<protein>
    <submittedName>
        <fullName evidence="1">Methionine synthase</fullName>
    </submittedName>
</protein>
<comment type="caution">
    <text evidence="1">The sequence shown here is derived from an EMBL/GenBank/DDBJ whole genome shotgun (WGS) entry which is preliminary data.</text>
</comment>
<dbReference type="InterPro" id="IPR037010">
    <property type="entry name" value="VitB12-dep_Met_synth_activ_sf"/>
</dbReference>
<evidence type="ECO:0000313" key="1">
    <source>
        <dbReference type="EMBL" id="HGU52052.1"/>
    </source>
</evidence>
<reference evidence="1" key="1">
    <citation type="journal article" date="2020" name="mSystems">
        <title>Genome- and Community-Level Interaction Insights into Carbon Utilization and Element Cycling Functions of Hydrothermarchaeota in Hydrothermal Sediment.</title>
        <authorList>
            <person name="Zhou Z."/>
            <person name="Liu Y."/>
            <person name="Xu W."/>
            <person name="Pan J."/>
            <person name="Luo Z.H."/>
            <person name="Li M."/>
        </authorList>
    </citation>
    <scope>NUCLEOTIDE SEQUENCE [LARGE SCALE GENOMIC DNA]</scope>
    <source>
        <strain evidence="1">SpSt-61</strain>
    </source>
</reference>
<accession>A0A7V4NFQ7</accession>
<dbReference type="Gene3D" id="3.40.109.40">
    <property type="match status" value="1"/>
</dbReference>
<dbReference type="EMBL" id="DSZZ01000037">
    <property type="protein sequence ID" value="HGU52052.1"/>
    <property type="molecule type" value="Genomic_DNA"/>
</dbReference>
<gene>
    <name evidence="1" type="ORF">ENT78_00740</name>
</gene>
<dbReference type="AlphaFoldDB" id="A0A7V4NFQ7"/>
<dbReference type="SUPFAM" id="SSF56507">
    <property type="entry name" value="Methionine synthase activation domain-like"/>
    <property type="match status" value="1"/>
</dbReference>
<dbReference type="GO" id="GO:0008705">
    <property type="term" value="F:methionine synthase activity"/>
    <property type="evidence" value="ECO:0007669"/>
    <property type="project" value="InterPro"/>
</dbReference>
<sequence>MVELEIFVPEKYQYMPSKKIFLARAGLIYSKAIDDDKLLEIANKIYLKGLEVAKPFVYWDVFKKDQLPESAIPGKFKAFNTFLIFISTLGETLDKEIEKLSQSSTLEAMLLDAWGSEAIEKLNDTFEQVFKSQNNCDLTMRFSPGYGDLHITVNKTYVELLGVTDKITVLDTGLMIPRKTTTCIAGIVK</sequence>
<proteinExistence type="predicted"/>